<proteinExistence type="predicted"/>
<feature type="transmembrane region" description="Helical" evidence="1">
    <location>
        <begin position="145"/>
        <end position="164"/>
    </location>
</feature>
<evidence type="ECO:0000256" key="1">
    <source>
        <dbReference type="SAM" id="Phobius"/>
    </source>
</evidence>
<dbReference type="OrthoDB" id="270820at2157"/>
<dbReference type="AlphaFoldDB" id="A0A151AGN6"/>
<feature type="transmembrane region" description="Helical" evidence="1">
    <location>
        <begin position="65"/>
        <end position="84"/>
    </location>
</feature>
<organism evidence="2 3">
    <name type="scientific">Halalkalicoccus paucihalophilus</name>
    <dbReference type="NCBI Taxonomy" id="1008153"/>
    <lineage>
        <taxon>Archaea</taxon>
        <taxon>Methanobacteriati</taxon>
        <taxon>Methanobacteriota</taxon>
        <taxon>Stenosarchaea group</taxon>
        <taxon>Halobacteria</taxon>
        <taxon>Halobacteriales</taxon>
        <taxon>Halococcaceae</taxon>
        <taxon>Halalkalicoccus</taxon>
    </lineage>
</organism>
<accession>A0A151AGN6</accession>
<keyword evidence="1" id="KW-0812">Transmembrane</keyword>
<dbReference type="EMBL" id="LTAZ01000004">
    <property type="protein sequence ID" value="KYH26765.1"/>
    <property type="molecule type" value="Genomic_DNA"/>
</dbReference>
<dbReference type="PATRIC" id="fig|1008153.3.peg.1901"/>
<keyword evidence="1" id="KW-0472">Membrane</keyword>
<feature type="transmembrane region" description="Helical" evidence="1">
    <location>
        <begin position="32"/>
        <end position="53"/>
    </location>
</feature>
<evidence type="ECO:0000313" key="3">
    <source>
        <dbReference type="Proteomes" id="UP000075321"/>
    </source>
</evidence>
<feature type="transmembrane region" description="Helical" evidence="1">
    <location>
        <begin position="96"/>
        <end position="114"/>
    </location>
</feature>
<comment type="caution">
    <text evidence="2">The sequence shown here is derived from an EMBL/GenBank/DDBJ whole genome shotgun (WGS) entry which is preliminary data.</text>
</comment>
<gene>
    <name evidence="2" type="ORF">HAPAU_18710</name>
</gene>
<sequence length="225" mass="24214">MVRTPGWGVVSASAYLLALSLFVLTFDSVPLSGPLALVVVAGSVGLVAFLGRLHPRPAVALADRRLHAVLAAVPLVIFLVSVYVPGVAFVSPVDPLTWILLCWSMAGVALYASVTNAQARHYEEQSERVVHLRVRPTARTRRRRAALFGVLGVVLIVGVWLVSVPSVSRSFVMGLGFSALFSGVLGARRPRTYRLVDGGLIRQDGGARVGMIRLPLADRDGRTRR</sequence>
<dbReference type="RefSeq" id="WP_066381748.1">
    <property type="nucleotide sequence ID" value="NZ_LTAZ01000004.1"/>
</dbReference>
<feature type="transmembrane region" description="Helical" evidence="1">
    <location>
        <begin position="7"/>
        <end position="26"/>
    </location>
</feature>
<keyword evidence="1" id="KW-1133">Transmembrane helix</keyword>
<reference evidence="2 3" key="1">
    <citation type="submission" date="2016-02" db="EMBL/GenBank/DDBJ databases">
        <title>Genome sequence of Halalkalicoccus paucihalophilus DSM 24557.</title>
        <authorList>
            <person name="Poehlein A."/>
            <person name="Daniel R."/>
        </authorList>
    </citation>
    <scope>NUCLEOTIDE SEQUENCE [LARGE SCALE GENOMIC DNA]</scope>
    <source>
        <strain evidence="2 3">DSM 24557</strain>
    </source>
</reference>
<feature type="transmembrane region" description="Helical" evidence="1">
    <location>
        <begin position="170"/>
        <end position="187"/>
    </location>
</feature>
<protein>
    <submittedName>
        <fullName evidence="2">Uncharacterized protein</fullName>
    </submittedName>
</protein>
<dbReference type="Proteomes" id="UP000075321">
    <property type="component" value="Unassembled WGS sequence"/>
</dbReference>
<name>A0A151AGN6_9EURY</name>
<keyword evidence="3" id="KW-1185">Reference proteome</keyword>
<evidence type="ECO:0000313" key="2">
    <source>
        <dbReference type="EMBL" id="KYH26765.1"/>
    </source>
</evidence>